<sequence>MSRPLLFLDVDGPLNPYAAVRQHPLPGYRARPVPGTLPVRPWRLWLNPAHGPALLRQGFDICWATAWMADANRHIGPVLGLPELDFVDFGDDLFRERADGVHWKTAAIVEHAAGRPFLWVDDETTLLDDLYVAAWSPAPAALHHVDPRVGLRLEDFLALDDLAAGLGGPHGGNGHHDRAEAAGAGGARSIR</sequence>
<comment type="caution">
    <text evidence="2">The sequence shown here is derived from an EMBL/GenBank/DDBJ whole genome shotgun (WGS) entry which is preliminary data.</text>
</comment>
<protein>
    <submittedName>
        <fullName evidence="2">HAD domain-containing protein</fullName>
    </submittedName>
</protein>
<feature type="region of interest" description="Disordered" evidence="1">
    <location>
        <begin position="168"/>
        <end position="191"/>
    </location>
</feature>
<proteinExistence type="predicted"/>
<keyword evidence="3" id="KW-1185">Reference proteome</keyword>
<evidence type="ECO:0000313" key="3">
    <source>
        <dbReference type="Proteomes" id="UP001551584"/>
    </source>
</evidence>
<dbReference type="Pfam" id="PF18143">
    <property type="entry name" value="HAD_SAK_2"/>
    <property type="match status" value="1"/>
</dbReference>
<dbReference type="Proteomes" id="UP001551584">
    <property type="component" value="Unassembled WGS sequence"/>
</dbReference>
<dbReference type="EMBL" id="JBEZNA010000001">
    <property type="protein sequence ID" value="MEU9575783.1"/>
    <property type="molecule type" value="Genomic_DNA"/>
</dbReference>
<name>A0ABV3EHV7_9ACTN</name>
<evidence type="ECO:0000313" key="2">
    <source>
        <dbReference type="EMBL" id="MEU9575783.1"/>
    </source>
</evidence>
<reference evidence="2 3" key="1">
    <citation type="submission" date="2024-06" db="EMBL/GenBank/DDBJ databases">
        <title>The Natural Products Discovery Center: Release of the First 8490 Sequenced Strains for Exploring Actinobacteria Biosynthetic Diversity.</title>
        <authorList>
            <person name="Kalkreuter E."/>
            <person name="Kautsar S.A."/>
            <person name="Yang D."/>
            <person name="Bader C.D."/>
            <person name="Teijaro C.N."/>
            <person name="Fluegel L."/>
            <person name="Davis C.M."/>
            <person name="Simpson J.R."/>
            <person name="Lauterbach L."/>
            <person name="Steele A.D."/>
            <person name="Gui C."/>
            <person name="Meng S."/>
            <person name="Li G."/>
            <person name="Viehrig K."/>
            <person name="Ye F."/>
            <person name="Su P."/>
            <person name="Kiefer A.F."/>
            <person name="Nichols A."/>
            <person name="Cepeda A.J."/>
            <person name="Yan W."/>
            <person name="Fan B."/>
            <person name="Jiang Y."/>
            <person name="Adhikari A."/>
            <person name="Zheng C.-J."/>
            <person name="Schuster L."/>
            <person name="Cowan T.M."/>
            <person name="Smanski M.J."/>
            <person name="Chevrette M.G."/>
            <person name="De Carvalho L.P.S."/>
            <person name="Shen B."/>
        </authorList>
    </citation>
    <scope>NUCLEOTIDE SEQUENCE [LARGE SCALE GENOMIC DNA]</scope>
    <source>
        <strain evidence="2 3">NPDC048117</strain>
    </source>
</reference>
<organism evidence="2 3">
    <name type="scientific">Streptomyces chilikensis</name>
    <dbReference type="NCBI Taxonomy" id="1194079"/>
    <lineage>
        <taxon>Bacteria</taxon>
        <taxon>Bacillati</taxon>
        <taxon>Actinomycetota</taxon>
        <taxon>Actinomycetes</taxon>
        <taxon>Kitasatosporales</taxon>
        <taxon>Streptomycetaceae</taxon>
        <taxon>Streptomyces</taxon>
    </lineage>
</organism>
<gene>
    <name evidence="2" type="ORF">AB0D95_00520</name>
</gene>
<dbReference type="RefSeq" id="WP_359267753.1">
    <property type="nucleotide sequence ID" value="NZ_JBEZNA010000001.1"/>
</dbReference>
<accession>A0ABV3EHV7</accession>
<evidence type="ECO:0000256" key="1">
    <source>
        <dbReference type="SAM" id="MobiDB-lite"/>
    </source>
</evidence>